<dbReference type="InterPro" id="IPR012340">
    <property type="entry name" value="NA-bd_OB-fold"/>
</dbReference>
<dbReference type="Pfam" id="PF04055">
    <property type="entry name" value="Radical_SAM"/>
    <property type="match status" value="1"/>
</dbReference>
<dbReference type="EMBL" id="JACRTE010000004">
    <property type="protein sequence ID" value="MBC8596108.1"/>
    <property type="molecule type" value="Genomic_DNA"/>
</dbReference>
<evidence type="ECO:0000256" key="10">
    <source>
        <dbReference type="HAMAP-Rule" id="MF_01865"/>
    </source>
</evidence>
<comment type="cofactor">
    <cofactor evidence="10">
        <name>[4Fe-4S] cluster</name>
        <dbReference type="ChEBI" id="CHEBI:49883"/>
    </cofactor>
    <text evidence="10">Binds 2 [4Fe-4S] clusters. One cluster is coordinated with 3 cysteines and an exchangeable S-adenosyl-L-methionine.</text>
</comment>
<accession>A0A926F8B9</accession>
<gene>
    <name evidence="10 14" type="primary">rimO</name>
    <name evidence="14" type="ORF">H8706_04400</name>
</gene>
<dbReference type="InterPro" id="IPR023404">
    <property type="entry name" value="rSAM_horseshoe"/>
</dbReference>
<dbReference type="RefSeq" id="WP_262431659.1">
    <property type="nucleotide sequence ID" value="NZ_JACRTE010000004.1"/>
</dbReference>
<dbReference type="Gene3D" id="3.40.50.12160">
    <property type="entry name" value="Methylthiotransferase, N-terminal domain"/>
    <property type="match status" value="1"/>
</dbReference>
<dbReference type="SFLD" id="SFLDF00274">
    <property type="entry name" value="ribosomal_protein_S12_methylth"/>
    <property type="match status" value="1"/>
</dbReference>
<evidence type="ECO:0000259" key="12">
    <source>
        <dbReference type="PROSITE" id="PS51449"/>
    </source>
</evidence>
<dbReference type="GO" id="GO:0051539">
    <property type="term" value="F:4 iron, 4 sulfur cluster binding"/>
    <property type="evidence" value="ECO:0007669"/>
    <property type="project" value="UniProtKB-UniRule"/>
</dbReference>
<evidence type="ECO:0000256" key="4">
    <source>
        <dbReference type="ARBA" id="ARBA00022679"/>
    </source>
</evidence>
<dbReference type="InterPro" id="IPR005840">
    <property type="entry name" value="Ribosomal_uS12_MeSTrfase_RimO"/>
</dbReference>
<dbReference type="NCBIfam" id="TIGR01125">
    <property type="entry name" value="30S ribosomal protein S12 methylthiotransferase RimO"/>
    <property type="match status" value="1"/>
</dbReference>
<evidence type="ECO:0000256" key="6">
    <source>
        <dbReference type="ARBA" id="ARBA00022723"/>
    </source>
</evidence>
<dbReference type="PANTHER" id="PTHR43837:SF1">
    <property type="entry name" value="RIBOSOMAL PROTEIN US12 METHYLTHIOTRANSFERASE RIMO"/>
    <property type="match status" value="1"/>
</dbReference>
<keyword evidence="7 10" id="KW-0408">Iron</keyword>
<dbReference type="Pfam" id="PF00919">
    <property type="entry name" value="UPF0004"/>
    <property type="match status" value="1"/>
</dbReference>
<protein>
    <recommendedName>
        <fullName evidence="10">Ribosomal protein uS12 methylthiotransferase RimO</fullName>
        <shortName evidence="10">uS12 MTTase</shortName>
        <shortName evidence="10">uS12 methylthiotransferase</shortName>
        <ecNumber evidence="10">2.8.4.4</ecNumber>
    </recommendedName>
    <alternativeName>
        <fullName evidence="10">Ribosomal protein uS12 (aspartate-C(3))-methylthiotransferase</fullName>
    </alternativeName>
    <alternativeName>
        <fullName evidence="10">Ribosome maturation factor RimO</fullName>
    </alternativeName>
</protein>
<evidence type="ECO:0000313" key="15">
    <source>
        <dbReference type="Proteomes" id="UP000647416"/>
    </source>
</evidence>
<dbReference type="GO" id="GO:0046872">
    <property type="term" value="F:metal ion binding"/>
    <property type="evidence" value="ECO:0007669"/>
    <property type="project" value="UniProtKB-KW"/>
</dbReference>
<dbReference type="GO" id="GO:0035597">
    <property type="term" value="F:tRNA-2-methylthio-N(6)-dimethylallyladenosine(37) synthase activity"/>
    <property type="evidence" value="ECO:0007669"/>
    <property type="project" value="UniProtKB-EC"/>
</dbReference>
<proteinExistence type="inferred from homology"/>
<dbReference type="Pfam" id="PF18693">
    <property type="entry name" value="TRAM_2"/>
    <property type="match status" value="1"/>
</dbReference>
<keyword evidence="6 10" id="KW-0479">Metal-binding</keyword>
<evidence type="ECO:0000256" key="1">
    <source>
        <dbReference type="ARBA" id="ARBA00003234"/>
    </source>
</evidence>
<dbReference type="PANTHER" id="PTHR43837">
    <property type="entry name" value="RIBOSOMAL PROTEIN S12 METHYLTHIOTRANSFERASE RIMO"/>
    <property type="match status" value="1"/>
</dbReference>
<dbReference type="PROSITE" id="PS51449">
    <property type="entry name" value="MTTASE_N"/>
    <property type="match status" value="1"/>
</dbReference>
<dbReference type="PROSITE" id="PS50926">
    <property type="entry name" value="TRAM"/>
    <property type="match status" value="1"/>
</dbReference>
<evidence type="ECO:0000259" key="13">
    <source>
        <dbReference type="PROSITE" id="PS51918"/>
    </source>
</evidence>
<comment type="catalytic activity">
    <reaction evidence="10">
        <text>L-aspartate(89)-[ribosomal protein uS12]-hydrogen + (sulfur carrier)-SH + AH2 + 2 S-adenosyl-L-methionine = 3-methylsulfanyl-L-aspartate(89)-[ribosomal protein uS12]-hydrogen + (sulfur carrier)-H + 5'-deoxyadenosine + L-methionine + A + S-adenosyl-L-homocysteine + 2 H(+)</text>
        <dbReference type="Rhea" id="RHEA:37087"/>
        <dbReference type="Rhea" id="RHEA-COMP:10460"/>
        <dbReference type="Rhea" id="RHEA-COMP:10461"/>
        <dbReference type="Rhea" id="RHEA-COMP:14737"/>
        <dbReference type="Rhea" id="RHEA-COMP:14739"/>
        <dbReference type="ChEBI" id="CHEBI:13193"/>
        <dbReference type="ChEBI" id="CHEBI:15378"/>
        <dbReference type="ChEBI" id="CHEBI:17319"/>
        <dbReference type="ChEBI" id="CHEBI:17499"/>
        <dbReference type="ChEBI" id="CHEBI:29917"/>
        <dbReference type="ChEBI" id="CHEBI:29961"/>
        <dbReference type="ChEBI" id="CHEBI:57844"/>
        <dbReference type="ChEBI" id="CHEBI:57856"/>
        <dbReference type="ChEBI" id="CHEBI:59789"/>
        <dbReference type="ChEBI" id="CHEBI:64428"/>
        <dbReference type="ChEBI" id="CHEBI:73599"/>
        <dbReference type="EC" id="2.8.4.4"/>
    </reaction>
</comment>
<evidence type="ECO:0000256" key="7">
    <source>
        <dbReference type="ARBA" id="ARBA00023004"/>
    </source>
</evidence>
<dbReference type="FunFam" id="3.80.30.20:FF:000001">
    <property type="entry name" value="tRNA-2-methylthio-N(6)-dimethylallyladenosine synthase 2"/>
    <property type="match status" value="1"/>
</dbReference>
<feature type="binding site" evidence="10">
    <location>
        <position position="163"/>
    </location>
    <ligand>
        <name>[4Fe-4S] cluster</name>
        <dbReference type="ChEBI" id="CHEBI:49883"/>
        <label>2</label>
        <note>4Fe-4S-S-AdoMet</note>
    </ligand>
</feature>
<evidence type="ECO:0000256" key="3">
    <source>
        <dbReference type="ARBA" id="ARBA00022490"/>
    </source>
</evidence>
<dbReference type="GO" id="GO:0035599">
    <property type="term" value="F:aspartic acid methylthiotransferase activity"/>
    <property type="evidence" value="ECO:0007669"/>
    <property type="project" value="TreeGrafter"/>
</dbReference>
<evidence type="ECO:0000256" key="5">
    <source>
        <dbReference type="ARBA" id="ARBA00022691"/>
    </source>
</evidence>
<dbReference type="CDD" id="cd01335">
    <property type="entry name" value="Radical_SAM"/>
    <property type="match status" value="1"/>
</dbReference>
<dbReference type="EC" id="2.8.4.4" evidence="10"/>
<dbReference type="InterPro" id="IPR005839">
    <property type="entry name" value="Methylthiotransferase"/>
</dbReference>
<keyword evidence="8 10" id="KW-0411">Iron-sulfur</keyword>
<dbReference type="HAMAP" id="MF_01865">
    <property type="entry name" value="MTTase_RimO"/>
    <property type="match status" value="1"/>
</dbReference>
<dbReference type="InterPro" id="IPR007197">
    <property type="entry name" value="rSAM"/>
</dbReference>
<comment type="catalytic activity">
    <reaction evidence="9">
        <text>N(6)-dimethylallyladenosine(37) in tRNA + (sulfur carrier)-SH + AH2 + 2 S-adenosyl-L-methionine = 2-methylsulfanyl-N(6)-dimethylallyladenosine(37) in tRNA + (sulfur carrier)-H + 5'-deoxyadenosine + L-methionine + A + S-adenosyl-L-homocysteine + 2 H(+)</text>
        <dbReference type="Rhea" id="RHEA:37067"/>
        <dbReference type="Rhea" id="RHEA-COMP:10375"/>
        <dbReference type="Rhea" id="RHEA-COMP:10376"/>
        <dbReference type="Rhea" id="RHEA-COMP:14737"/>
        <dbReference type="Rhea" id="RHEA-COMP:14739"/>
        <dbReference type="ChEBI" id="CHEBI:13193"/>
        <dbReference type="ChEBI" id="CHEBI:15378"/>
        <dbReference type="ChEBI" id="CHEBI:17319"/>
        <dbReference type="ChEBI" id="CHEBI:17499"/>
        <dbReference type="ChEBI" id="CHEBI:29917"/>
        <dbReference type="ChEBI" id="CHEBI:57844"/>
        <dbReference type="ChEBI" id="CHEBI:57856"/>
        <dbReference type="ChEBI" id="CHEBI:59789"/>
        <dbReference type="ChEBI" id="CHEBI:64428"/>
        <dbReference type="ChEBI" id="CHEBI:74415"/>
        <dbReference type="ChEBI" id="CHEBI:74417"/>
        <dbReference type="EC" id="2.8.4.3"/>
    </reaction>
</comment>
<feature type="domain" description="Radical SAM core" evidence="13">
    <location>
        <begin position="142"/>
        <end position="371"/>
    </location>
</feature>
<sequence length="442" mass="49283">MKKKIGFVSLGCAKNLTDTETMLALLQNDNYIITSDADDADVIVVNTCAFIDSAKEESINAILEMAQKKADKCEVLVVTGCLAQRYADDIKNEIPETDIILGTNDYPRIAEAIDDFYKNGRKDVFVSDANAHVTNDLPRALSTPKHYAYLKIADGCDNHCTYCIIPKLRGKYRSRAEKSIIAEAKALAQSGVKELILVAQDTAYYGCDNGCYALANLLEKLSEIGGIEWIRLQYCYPENITDELIDEIAKNDKVVKYIDMPLQHVSDRILKKMGRKSSFDEINALIDKLRAKIPDIAIRTSLISGFPGETEEDFEILKKFLTAKKLDKVGIFTYSQEEDTAAARFENQIDENVKSARRGALMKVQNGISLAKNKVKIGSEIFAIIDSYDEGELCYIGRTYADTPEVDEAAYIYSADELNSGDIVKIKVLDAHDYDITGEVIF</sequence>
<comment type="similarity">
    <text evidence="10">Belongs to the methylthiotransferase family. RimO subfamily.</text>
</comment>
<dbReference type="Gene3D" id="3.80.30.20">
    <property type="entry name" value="tm_1862 like domain"/>
    <property type="match status" value="1"/>
</dbReference>
<dbReference type="InterPro" id="IPR038135">
    <property type="entry name" value="Methylthiotransferase_N_sf"/>
</dbReference>
<keyword evidence="14" id="KW-0687">Ribonucleoprotein</keyword>
<keyword evidence="15" id="KW-1185">Reference proteome</keyword>
<feature type="domain" description="TRAM" evidence="11">
    <location>
        <begin position="374"/>
        <end position="442"/>
    </location>
</feature>
<dbReference type="GO" id="GO:0103039">
    <property type="term" value="F:protein methylthiotransferase activity"/>
    <property type="evidence" value="ECO:0007669"/>
    <property type="project" value="UniProtKB-EC"/>
</dbReference>
<dbReference type="SFLD" id="SFLDG01061">
    <property type="entry name" value="methylthiotransferase"/>
    <property type="match status" value="1"/>
</dbReference>
<feature type="binding site" evidence="10">
    <location>
        <position position="12"/>
    </location>
    <ligand>
        <name>[4Fe-4S] cluster</name>
        <dbReference type="ChEBI" id="CHEBI:49883"/>
        <label>1</label>
    </ligand>
</feature>
<dbReference type="PROSITE" id="PS01278">
    <property type="entry name" value="MTTASE_RADICAL"/>
    <property type="match status" value="1"/>
</dbReference>
<dbReference type="GO" id="GO:0005840">
    <property type="term" value="C:ribosome"/>
    <property type="evidence" value="ECO:0007669"/>
    <property type="project" value="UniProtKB-KW"/>
</dbReference>
<dbReference type="GO" id="GO:0005829">
    <property type="term" value="C:cytosol"/>
    <property type="evidence" value="ECO:0007669"/>
    <property type="project" value="TreeGrafter"/>
</dbReference>
<evidence type="ECO:0000259" key="11">
    <source>
        <dbReference type="PROSITE" id="PS50926"/>
    </source>
</evidence>
<feature type="binding site" evidence="10">
    <location>
        <position position="48"/>
    </location>
    <ligand>
        <name>[4Fe-4S] cluster</name>
        <dbReference type="ChEBI" id="CHEBI:49883"/>
        <label>1</label>
    </ligand>
</feature>
<dbReference type="SMART" id="SM00729">
    <property type="entry name" value="Elp3"/>
    <property type="match status" value="1"/>
</dbReference>
<dbReference type="PROSITE" id="PS51918">
    <property type="entry name" value="RADICAL_SAM"/>
    <property type="match status" value="1"/>
</dbReference>
<feature type="binding site" evidence="10">
    <location>
        <position position="81"/>
    </location>
    <ligand>
        <name>[4Fe-4S] cluster</name>
        <dbReference type="ChEBI" id="CHEBI:49883"/>
        <label>1</label>
    </ligand>
</feature>
<dbReference type="SFLD" id="SFLDS00029">
    <property type="entry name" value="Radical_SAM"/>
    <property type="match status" value="1"/>
</dbReference>
<keyword evidence="4 10" id="KW-0808">Transferase</keyword>
<comment type="subcellular location">
    <subcellularLocation>
        <location evidence="10">Cytoplasm</location>
    </subcellularLocation>
</comment>
<name>A0A926F8B9_9FIRM</name>
<comment type="caution">
    <text evidence="14">The sequence shown here is derived from an EMBL/GenBank/DDBJ whole genome shotgun (WGS) entry which is preliminary data.</text>
</comment>
<dbReference type="InterPro" id="IPR020612">
    <property type="entry name" value="Methylthiotransferase_CS"/>
</dbReference>
<dbReference type="SFLD" id="SFLDG01082">
    <property type="entry name" value="B12-binding_domain_containing"/>
    <property type="match status" value="1"/>
</dbReference>
<dbReference type="Proteomes" id="UP000647416">
    <property type="component" value="Unassembled WGS sequence"/>
</dbReference>
<evidence type="ECO:0000313" key="14">
    <source>
        <dbReference type="EMBL" id="MBC8596108.1"/>
    </source>
</evidence>
<reference evidence="14" key="1">
    <citation type="submission" date="2020-08" db="EMBL/GenBank/DDBJ databases">
        <title>Genome public.</title>
        <authorList>
            <person name="Liu C."/>
            <person name="Sun Q."/>
        </authorList>
    </citation>
    <scope>NUCLEOTIDE SEQUENCE</scope>
    <source>
        <strain evidence="14">NSJ-50</strain>
    </source>
</reference>
<comment type="function">
    <text evidence="10">Catalyzes the methylthiolation of an aspartic acid residue of ribosomal protein uS12.</text>
</comment>
<dbReference type="InterPro" id="IPR058240">
    <property type="entry name" value="rSAM_sf"/>
</dbReference>
<feature type="domain" description="MTTase N-terminal" evidence="12">
    <location>
        <begin position="3"/>
        <end position="118"/>
    </location>
</feature>
<evidence type="ECO:0000256" key="2">
    <source>
        <dbReference type="ARBA" id="ARBA00022485"/>
    </source>
</evidence>
<keyword evidence="2 10" id="KW-0004">4Fe-4S</keyword>
<dbReference type="AlphaFoldDB" id="A0A926F8B9"/>
<keyword evidence="14" id="KW-0689">Ribosomal protein</keyword>
<dbReference type="InterPro" id="IPR006638">
    <property type="entry name" value="Elp3/MiaA/NifB-like_rSAM"/>
</dbReference>
<dbReference type="InterPro" id="IPR013848">
    <property type="entry name" value="Methylthiotransferase_N"/>
</dbReference>
<dbReference type="SUPFAM" id="SSF102114">
    <property type="entry name" value="Radical SAM enzymes"/>
    <property type="match status" value="1"/>
</dbReference>
<dbReference type="FunFam" id="3.40.50.12160:FF:000003">
    <property type="entry name" value="CDK5 regulatory subunit-associated protein 1"/>
    <property type="match status" value="1"/>
</dbReference>
<keyword evidence="5 10" id="KW-0949">S-adenosyl-L-methionine</keyword>
<keyword evidence="3 10" id="KW-0963">Cytoplasm</keyword>
<dbReference type="Gene3D" id="2.40.50.140">
    <property type="entry name" value="Nucleic acid-binding proteins"/>
    <property type="match status" value="1"/>
</dbReference>
<evidence type="ECO:0000256" key="9">
    <source>
        <dbReference type="ARBA" id="ARBA00051425"/>
    </source>
</evidence>
<evidence type="ECO:0000256" key="8">
    <source>
        <dbReference type="ARBA" id="ARBA00023014"/>
    </source>
</evidence>
<dbReference type="InterPro" id="IPR002792">
    <property type="entry name" value="TRAM_dom"/>
</dbReference>
<feature type="binding site" evidence="10">
    <location>
        <position position="156"/>
    </location>
    <ligand>
        <name>[4Fe-4S] cluster</name>
        <dbReference type="ChEBI" id="CHEBI:49883"/>
        <label>2</label>
        <note>4Fe-4S-S-AdoMet</note>
    </ligand>
</feature>
<feature type="binding site" evidence="10">
    <location>
        <position position="160"/>
    </location>
    <ligand>
        <name>[4Fe-4S] cluster</name>
        <dbReference type="ChEBI" id="CHEBI:49883"/>
        <label>2</label>
        <note>4Fe-4S-S-AdoMet</note>
    </ligand>
</feature>
<organism evidence="14 15">
    <name type="scientific">Qingrenia yutianensis</name>
    <dbReference type="NCBI Taxonomy" id="2763676"/>
    <lineage>
        <taxon>Bacteria</taxon>
        <taxon>Bacillati</taxon>
        <taxon>Bacillota</taxon>
        <taxon>Clostridia</taxon>
        <taxon>Eubacteriales</taxon>
        <taxon>Oscillospiraceae</taxon>
        <taxon>Qingrenia</taxon>
    </lineage>
</organism>
<comment type="function">
    <text evidence="1">Catalyzes the methylthiolation of N6-(dimethylallyl)adenosine (i(6)A), leading to the formation of 2-methylthio-N6-(dimethylallyl)adenosine (ms(2)i(6)A) at position 37 in tRNAs that read codons beginning with uridine.</text>
</comment>
<dbReference type="NCBIfam" id="TIGR00089">
    <property type="entry name" value="MiaB/RimO family radical SAM methylthiotransferase"/>
    <property type="match status" value="1"/>
</dbReference>